<protein>
    <recommendedName>
        <fullName evidence="8">Major facilitator superfamily (MFS) profile domain-containing protein</fullName>
    </recommendedName>
</protein>
<dbReference type="EMBL" id="CP016809">
    <property type="protein sequence ID" value="ANY74874.1"/>
    <property type="molecule type" value="Genomic_DNA"/>
</dbReference>
<organism evidence="9">
    <name type="scientific">Paenibacillus ihbetae</name>
    <dbReference type="NCBI Taxonomy" id="1870820"/>
    <lineage>
        <taxon>Bacteria</taxon>
        <taxon>Bacillati</taxon>
        <taxon>Bacillota</taxon>
        <taxon>Bacilli</taxon>
        <taxon>Bacillales</taxon>
        <taxon>Paenibacillaceae</taxon>
        <taxon>Paenibacillus</taxon>
    </lineage>
</organism>
<proteinExistence type="predicted"/>
<sequence>MTDSQDFSNLSNRRRMTALILLTLTVFAIGTAELLPMGLLLPIATETKVSISTTGMLVTGYALGVVIGGPVLSALAGRLPRKTVLSVFLLVFIIGSIVCTAAPSYGLLLAGRVISSLAHGTLFGMIVVTAKNLAQPGKEGKSIALVGSGLTVSVILGAPLGTLLGQHLGWRFPFLVISLLSAAALLGIMKQLPPLPRSKGGSLKGQLRIVSRPDFLLVLLITIFGTGGTFAGFTYITPILERITGFSSDSVTIILLVFGAGSLLGNIAGGSLADKRLVPTLFGGLILLAVSMAVFTWSSHSKAAAVISVFIWGVAAYSIIPALNMLVLNKAGDAQELASTLNISAFNLGNAIGAFIGGLVIDSTLGLAAVPWVASVVTLLGIVLAIWSVILEKNRKCDRLPEYPFENRTA</sequence>
<evidence type="ECO:0000256" key="5">
    <source>
        <dbReference type="ARBA" id="ARBA00022989"/>
    </source>
</evidence>
<evidence type="ECO:0000256" key="6">
    <source>
        <dbReference type="ARBA" id="ARBA00023136"/>
    </source>
</evidence>
<keyword evidence="4 7" id="KW-0812">Transmembrane</keyword>
<dbReference type="GO" id="GO:0005886">
    <property type="term" value="C:plasma membrane"/>
    <property type="evidence" value="ECO:0007669"/>
    <property type="project" value="UniProtKB-SubCell"/>
</dbReference>
<dbReference type="RefSeq" id="WP_077567721.1">
    <property type="nucleotide sequence ID" value="NZ_CP016809.1"/>
</dbReference>
<reference evidence="9" key="1">
    <citation type="submission" date="2016-08" db="EMBL/GenBank/DDBJ databases">
        <title>Complete Genome Seqeunce of Paenibacillus sp. nov. IHBB 9852 from high altitute lake of Indian trans-Himalayas.</title>
        <authorList>
            <person name="Kiran S."/>
            <person name="Swarnkar M.K."/>
            <person name="Rana A."/>
            <person name="Tewari R."/>
            <person name="Gulati A."/>
        </authorList>
    </citation>
    <scope>NUCLEOTIDE SEQUENCE [LARGE SCALE GENOMIC DNA]</scope>
    <source>
        <strain evidence="9">IHBB 9852</strain>
    </source>
</reference>
<keyword evidence="3" id="KW-1003">Cell membrane</keyword>
<accession>A0A1B2E4G7</accession>
<keyword evidence="5 7" id="KW-1133">Transmembrane helix</keyword>
<dbReference type="KEGG" id="pib:BBD41_21175"/>
<evidence type="ECO:0000256" key="2">
    <source>
        <dbReference type="ARBA" id="ARBA00022448"/>
    </source>
</evidence>
<feature type="transmembrane region" description="Helical" evidence="7">
    <location>
        <begin position="243"/>
        <end position="265"/>
    </location>
</feature>
<feature type="transmembrane region" description="Helical" evidence="7">
    <location>
        <begin position="367"/>
        <end position="390"/>
    </location>
</feature>
<feature type="transmembrane region" description="Helical" evidence="7">
    <location>
        <begin position="303"/>
        <end position="328"/>
    </location>
</feature>
<feature type="transmembrane region" description="Helical" evidence="7">
    <location>
        <begin position="340"/>
        <end position="361"/>
    </location>
</feature>
<gene>
    <name evidence="10" type="ORF">BBD40_14460</name>
    <name evidence="9" type="ORF">BBD41_21175</name>
</gene>
<feature type="domain" description="Major facilitator superfamily (MFS) profile" evidence="8">
    <location>
        <begin position="18"/>
        <end position="393"/>
    </location>
</feature>
<evidence type="ECO:0000256" key="3">
    <source>
        <dbReference type="ARBA" id="ARBA00022475"/>
    </source>
</evidence>
<dbReference type="GO" id="GO:0022857">
    <property type="term" value="F:transmembrane transporter activity"/>
    <property type="evidence" value="ECO:0007669"/>
    <property type="project" value="InterPro"/>
</dbReference>
<dbReference type="SUPFAM" id="SSF103473">
    <property type="entry name" value="MFS general substrate transporter"/>
    <property type="match status" value="1"/>
</dbReference>
<keyword evidence="11" id="KW-1185">Reference proteome</keyword>
<evidence type="ECO:0000256" key="1">
    <source>
        <dbReference type="ARBA" id="ARBA00004651"/>
    </source>
</evidence>
<feature type="transmembrane region" description="Helical" evidence="7">
    <location>
        <begin position="277"/>
        <end position="297"/>
    </location>
</feature>
<dbReference type="InterPro" id="IPR036259">
    <property type="entry name" value="MFS_trans_sf"/>
</dbReference>
<dbReference type="InterPro" id="IPR020846">
    <property type="entry name" value="MFS_dom"/>
</dbReference>
<reference evidence="10 11" key="2">
    <citation type="submission" date="2016-12" db="EMBL/GenBank/DDBJ databases">
        <title>Genome sequencing and description of Paenibacillus sp. nov. from high altitude lake in the Indian Trans- Himalayas.</title>
        <authorList>
            <person name="Kiran S."/>
            <person name="Swarnkar M.K."/>
            <person name="Rana A."/>
            <person name="Tewari R."/>
            <person name="Gulati A."/>
        </authorList>
    </citation>
    <scope>NUCLEOTIDE SEQUENCE [LARGE SCALE GENOMIC DNA]</scope>
    <source>
        <strain evidence="10 11">IHBB 9951</strain>
    </source>
</reference>
<evidence type="ECO:0000256" key="7">
    <source>
        <dbReference type="SAM" id="Phobius"/>
    </source>
</evidence>
<dbReference type="Pfam" id="PF07690">
    <property type="entry name" value="MFS_1"/>
    <property type="match status" value="1"/>
</dbReference>
<dbReference type="OrthoDB" id="9788453at2"/>
<comment type="subcellular location">
    <subcellularLocation>
        <location evidence="1">Cell membrane</location>
        <topology evidence="1">Multi-pass membrane protein</topology>
    </subcellularLocation>
</comment>
<feature type="transmembrane region" description="Helical" evidence="7">
    <location>
        <begin position="58"/>
        <end position="77"/>
    </location>
</feature>
<dbReference type="PANTHER" id="PTHR43124">
    <property type="entry name" value="PURINE EFFLUX PUMP PBUE"/>
    <property type="match status" value="1"/>
</dbReference>
<keyword evidence="6 7" id="KW-0472">Membrane</keyword>
<evidence type="ECO:0000313" key="9">
    <source>
        <dbReference type="EMBL" id="ANY74874.1"/>
    </source>
</evidence>
<dbReference type="EMBL" id="MRVI01000001">
    <property type="protein sequence ID" value="OOC62962.1"/>
    <property type="molecule type" value="Genomic_DNA"/>
</dbReference>
<dbReference type="InterPro" id="IPR011701">
    <property type="entry name" value="MFS"/>
</dbReference>
<keyword evidence="2" id="KW-0813">Transport</keyword>
<evidence type="ECO:0000313" key="10">
    <source>
        <dbReference type="EMBL" id="OOC62962.1"/>
    </source>
</evidence>
<feature type="transmembrane region" description="Helical" evidence="7">
    <location>
        <begin position="215"/>
        <end position="237"/>
    </location>
</feature>
<dbReference type="CDD" id="cd17324">
    <property type="entry name" value="MFS_NepI_like"/>
    <property type="match status" value="1"/>
</dbReference>
<dbReference type="Proteomes" id="UP000189059">
    <property type="component" value="Unassembled WGS sequence"/>
</dbReference>
<dbReference type="AlphaFoldDB" id="A0A1B2E4G7"/>
<name>A0A1B2E4G7_9BACL</name>
<dbReference type="Gene3D" id="1.20.1250.20">
    <property type="entry name" value="MFS general substrate transporter like domains"/>
    <property type="match status" value="2"/>
</dbReference>
<evidence type="ECO:0000313" key="11">
    <source>
        <dbReference type="Proteomes" id="UP000189059"/>
    </source>
</evidence>
<feature type="transmembrane region" description="Helical" evidence="7">
    <location>
        <begin position="142"/>
        <end position="164"/>
    </location>
</feature>
<feature type="transmembrane region" description="Helical" evidence="7">
    <location>
        <begin position="170"/>
        <end position="189"/>
    </location>
</feature>
<feature type="transmembrane region" description="Helical" evidence="7">
    <location>
        <begin position="109"/>
        <end position="130"/>
    </location>
</feature>
<dbReference type="PANTHER" id="PTHR43124:SF8">
    <property type="entry name" value="INNER MEMBRANE TRANSPORT PROTEIN YDHP"/>
    <property type="match status" value="1"/>
</dbReference>
<dbReference type="PROSITE" id="PS50850">
    <property type="entry name" value="MFS"/>
    <property type="match status" value="1"/>
</dbReference>
<feature type="transmembrane region" description="Helical" evidence="7">
    <location>
        <begin position="84"/>
        <end position="103"/>
    </location>
</feature>
<evidence type="ECO:0000259" key="8">
    <source>
        <dbReference type="PROSITE" id="PS50850"/>
    </source>
</evidence>
<evidence type="ECO:0000256" key="4">
    <source>
        <dbReference type="ARBA" id="ARBA00022692"/>
    </source>
</evidence>
<dbReference type="InterPro" id="IPR050189">
    <property type="entry name" value="MFS_Efflux_Transporters"/>
</dbReference>